<evidence type="ECO:0000313" key="4">
    <source>
        <dbReference type="EMBL" id="GAV70745.1"/>
    </source>
</evidence>
<evidence type="ECO:0000313" key="5">
    <source>
        <dbReference type="Proteomes" id="UP000187406"/>
    </source>
</evidence>
<dbReference type="InterPro" id="IPR059002">
    <property type="entry name" value="IBH1_N"/>
</dbReference>
<dbReference type="FunCoup" id="A0A1Q3BRZ6">
    <property type="interactions" value="122"/>
</dbReference>
<gene>
    <name evidence="4" type="ORF">CFOL_v3_14243</name>
</gene>
<evidence type="ECO:0000259" key="3">
    <source>
        <dbReference type="Pfam" id="PF26576"/>
    </source>
</evidence>
<dbReference type="PANTHER" id="PTHR33124">
    <property type="entry name" value="TRANSCRIPTION FACTOR IBH1-LIKE 1"/>
    <property type="match status" value="1"/>
</dbReference>
<sequence>MNNPKLLSLNSTTSLISRFTRGFIQALIRINKQRPVTSSSPREMYIRHRRIKSAADKSMALAVRSRRNWSRAVLARFRKKRRRHVLVRRITTCAMKKRGLENKKSGHKEASHGQANELRRLVPGGEAMDLCSLLEETAHYLKCLNTQVQVMRCVADSYSTI</sequence>
<dbReference type="PANTHER" id="PTHR33124:SF40">
    <property type="entry name" value="TRANSCRIPTION FACTOR IBH1"/>
    <property type="match status" value="1"/>
</dbReference>
<dbReference type="GO" id="GO:0006355">
    <property type="term" value="P:regulation of DNA-templated transcription"/>
    <property type="evidence" value="ECO:0007669"/>
    <property type="project" value="InterPro"/>
</dbReference>
<evidence type="ECO:0000256" key="1">
    <source>
        <dbReference type="ARBA" id="ARBA00023015"/>
    </source>
</evidence>
<organism evidence="4 5">
    <name type="scientific">Cephalotus follicularis</name>
    <name type="common">Albany pitcher plant</name>
    <dbReference type="NCBI Taxonomy" id="3775"/>
    <lineage>
        <taxon>Eukaryota</taxon>
        <taxon>Viridiplantae</taxon>
        <taxon>Streptophyta</taxon>
        <taxon>Embryophyta</taxon>
        <taxon>Tracheophyta</taxon>
        <taxon>Spermatophyta</taxon>
        <taxon>Magnoliopsida</taxon>
        <taxon>eudicotyledons</taxon>
        <taxon>Gunneridae</taxon>
        <taxon>Pentapetalae</taxon>
        <taxon>rosids</taxon>
        <taxon>fabids</taxon>
        <taxon>Oxalidales</taxon>
        <taxon>Cephalotaceae</taxon>
        <taxon>Cephalotus</taxon>
    </lineage>
</organism>
<dbReference type="Proteomes" id="UP000187406">
    <property type="component" value="Unassembled WGS sequence"/>
</dbReference>
<keyword evidence="5" id="KW-1185">Reference proteome</keyword>
<keyword evidence="1" id="KW-0805">Transcription regulation</keyword>
<keyword evidence="2" id="KW-0804">Transcription</keyword>
<dbReference type="STRING" id="3775.A0A1Q3BRZ6"/>
<dbReference type="InterPro" id="IPR044660">
    <property type="entry name" value="IBH1-like"/>
</dbReference>
<accession>A0A1Q3BRZ6</accession>
<protein>
    <recommendedName>
        <fullName evidence="3">IBH1-like N-terminal domain-containing protein</fullName>
    </recommendedName>
</protein>
<feature type="domain" description="IBH1-like N-terminal" evidence="3">
    <location>
        <begin position="14"/>
        <end position="80"/>
    </location>
</feature>
<dbReference type="EMBL" id="BDDD01000835">
    <property type="protein sequence ID" value="GAV70745.1"/>
    <property type="molecule type" value="Genomic_DNA"/>
</dbReference>
<name>A0A1Q3BRZ6_CEPFO</name>
<dbReference type="Pfam" id="PF26576">
    <property type="entry name" value="IBH1_N"/>
    <property type="match status" value="1"/>
</dbReference>
<comment type="caution">
    <text evidence="4">The sequence shown here is derived from an EMBL/GenBank/DDBJ whole genome shotgun (WGS) entry which is preliminary data.</text>
</comment>
<dbReference type="InParanoid" id="A0A1Q3BRZ6"/>
<reference evidence="5" key="1">
    <citation type="submission" date="2016-04" db="EMBL/GenBank/DDBJ databases">
        <title>Cephalotus genome sequencing.</title>
        <authorList>
            <person name="Fukushima K."/>
            <person name="Hasebe M."/>
            <person name="Fang X."/>
        </authorList>
    </citation>
    <scope>NUCLEOTIDE SEQUENCE [LARGE SCALE GENOMIC DNA]</scope>
    <source>
        <strain evidence="5">cv. St1</strain>
    </source>
</reference>
<dbReference type="OrthoDB" id="786845at2759"/>
<proteinExistence type="predicted"/>
<evidence type="ECO:0000256" key="2">
    <source>
        <dbReference type="ARBA" id="ARBA00023163"/>
    </source>
</evidence>
<dbReference type="AlphaFoldDB" id="A0A1Q3BRZ6"/>